<dbReference type="GO" id="GO:0000122">
    <property type="term" value="P:negative regulation of transcription by RNA polymerase II"/>
    <property type="evidence" value="ECO:0007669"/>
    <property type="project" value="TreeGrafter"/>
</dbReference>
<dbReference type="GO" id="GO:0000978">
    <property type="term" value="F:RNA polymerase II cis-regulatory region sequence-specific DNA binding"/>
    <property type="evidence" value="ECO:0007669"/>
    <property type="project" value="TreeGrafter"/>
</dbReference>
<reference evidence="10" key="1">
    <citation type="submission" date="2020-11" db="EMBL/GenBank/DDBJ databases">
        <authorList>
            <person name="Tran Van P."/>
        </authorList>
    </citation>
    <scope>NUCLEOTIDE SEQUENCE</scope>
</reference>
<dbReference type="InterPro" id="IPR050234">
    <property type="entry name" value="Nuclear_hormone_rcpt_NR1"/>
</dbReference>
<dbReference type="SMART" id="SM00399">
    <property type="entry name" value="ZnF_C4"/>
    <property type="match status" value="1"/>
</dbReference>
<dbReference type="InterPro" id="IPR001628">
    <property type="entry name" value="Znf_hrmn_rcpt"/>
</dbReference>
<dbReference type="SUPFAM" id="SSF48508">
    <property type="entry name" value="Nuclear receptor ligand-binding domain"/>
    <property type="match status" value="1"/>
</dbReference>
<dbReference type="GO" id="GO:0004879">
    <property type="term" value="F:nuclear receptor activity"/>
    <property type="evidence" value="ECO:0007669"/>
    <property type="project" value="TreeGrafter"/>
</dbReference>
<evidence type="ECO:0000256" key="3">
    <source>
        <dbReference type="ARBA" id="ARBA00022833"/>
    </source>
</evidence>
<evidence type="ECO:0000256" key="1">
    <source>
        <dbReference type="ARBA" id="ARBA00022723"/>
    </source>
</evidence>
<evidence type="ECO:0000256" key="2">
    <source>
        <dbReference type="ARBA" id="ARBA00022771"/>
    </source>
</evidence>
<evidence type="ECO:0000313" key="11">
    <source>
        <dbReference type="Proteomes" id="UP000759131"/>
    </source>
</evidence>
<dbReference type="PANTHER" id="PTHR24082">
    <property type="entry name" value="NUCLEAR HORMONE RECEPTOR"/>
    <property type="match status" value="1"/>
</dbReference>
<keyword evidence="6" id="KW-0804">Transcription</keyword>
<dbReference type="GO" id="GO:0008270">
    <property type="term" value="F:zinc ion binding"/>
    <property type="evidence" value="ECO:0007669"/>
    <property type="project" value="UniProtKB-KW"/>
</dbReference>
<evidence type="ECO:0000256" key="4">
    <source>
        <dbReference type="ARBA" id="ARBA00023015"/>
    </source>
</evidence>
<evidence type="ECO:0000256" key="5">
    <source>
        <dbReference type="ARBA" id="ARBA00023125"/>
    </source>
</evidence>
<dbReference type="Pfam" id="PF00105">
    <property type="entry name" value="zf-C4"/>
    <property type="match status" value="1"/>
</dbReference>
<gene>
    <name evidence="10" type="ORF">OSB1V03_LOCUS849</name>
</gene>
<dbReference type="GO" id="GO:0045944">
    <property type="term" value="P:positive regulation of transcription by RNA polymerase II"/>
    <property type="evidence" value="ECO:0007669"/>
    <property type="project" value="TreeGrafter"/>
</dbReference>
<sequence>MGKNFGAVTCEPCKAFFRRNALKDNLICHFDNKCKIDVITRKFCSKCRLDKCLAIGMRRETLRIENHISSASTSDSDLLCEILDNNFTIDALNEQIVDIETSIDVNQFIDDIVINEFSDQTIATSTANNSPNSDNTFTTFAVSDKVFDKVVEFEMSVIPIGRPIDTSKTSFNQMEMNLLIELLEATKLMGLPLRGATIEINNTDDYYSIMGYKFDRAIRTLTRVVKGLSAFNTICEEDKILLLKYSSIQVIFLRSILYFNDTADCVRVQVVSSPDNYHMYSIIVFNPDHCNLANKNVIKLQQHIYMYLLQRYLQCKYGSDCEAKTRFLQLMNVIIDLNVLREVHKRNIEESAKISIPPLLEEVLDIKPVQQRQQYSLTYNIPLIRLSPLKLFLHQHRVL</sequence>
<dbReference type="PANTHER" id="PTHR24082:SF283">
    <property type="entry name" value="NUCLEAR HORMONE RECEPTOR HR96"/>
    <property type="match status" value="1"/>
</dbReference>
<dbReference type="PROSITE" id="PS51030">
    <property type="entry name" value="NUCLEAR_REC_DBD_2"/>
    <property type="match status" value="1"/>
</dbReference>
<dbReference type="InterPro" id="IPR013088">
    <property type="entry name" value="Znf_NHR/GATA"/>
</dbReference>
<keyword evidence="8" id="KW-0539">Nucleus</keyword>
<evidence type="ECO:0000259" key="9">
    <source>
        <dbReference type="PROSITE" id="PS51030"/>
    </source>
</evidence>
<dbReference type="Gene3D" id="1.10.565.10">
    <property type="entry name" value="Retinoid X Receptor"/>
    <property type="match status" value="2"/>
</dbReference>
<dbReference type="GO" id="GO:0030154">
    <property type="term" value="P:cell differentiation"/>
    <property type="evidence" value="ECO:0007669"/>
    <property type="project" value="TreeGrafter"/>
</dbReference>
<dbReference type="EMBL" id="OC854786">
    <property type="protein sequence ID" value="CAD7620359.1"/>
    <property type="molecule type" value="Genomic_DNA"/>
</dbReference>
<evidence type="ECO:0000256" key="7">
    <source>
        <dbReference type="ARBA" id="ARBA00023170"/>
    </source>
</evidence>
<dbReference type="Proteomes" id="UP000759131">
    <property type="component" value="Unassembled WGS sequence"/>
</dbReference>
<keyword evidence="5" id="KW-0238">DNA-binding</keyword>
<keyword evidence="1" id="KW-0479">Metal-binding</keyword>
<evidence type="ECO:0000313" key="10">
    <source>
        <dbReference type="EMBL" id="CAD7620359.1"/>
    </source>
</evidence>
<dbReference type="InterPro" id="IPR035500">
    <property type="entry name" value="NHR-like_dom_sf"/>
</dbReference>
<keyword evidence="7" id="KW-0675">Receptor</keyword>
<keyword evidence="3" id="KW-0862">Zinc</keyword>
<feature type="domain" description="Nuclear receptor" evidence="9">
    <location>
        <begin position="1"/>
        <end position="64"/>
    </location>
</feature>
<dbReference type="EMBL" id="CAJPIZ010000211">
    <property type="protein sequence ID" value="CAG2100789.1"/>
    <property type="molecule type" value="Genomic_DNA"/>
</dbReference>
<protein>
    <recommendedName>
        <fullName evidence="9">Nuclear receptor domain-containing protein</fullName>
    </recommendedName>
</protein>
<dbReference type="SMART" id="SM00430">
    <property type="entry name" value="HOLI"/>
    <property type="match status" value="1"/>
</dbReference>
<keyword evidence="11" id="KW-1185">Reference proteome</keyword>
<dbReference type="Gene3D" id="3.30.50.10">
    <property type="entry name" value="Erythroid Transcription Factor GATA-1, subunit A"/>
    <property type="match status" value="1"/>
</dbReference>
<proteinExistence type="predicted"/>
<accession>A0A7R9KEE7</accession>
<name>A0A7R9KEE7_9ACAR</name>
<evidence type="ECO:0000256" key="6">
    <source>
        <dbReference type="ARBA" id="ARBA00023163"/>
    </source>
</evidence>
<dbReference type="PRINTS" id="PR00047">
    <property type="entry name" value="STROIDFINGER"/>
</dbReference>
<dbReference type="OrthoDB" id="6528528at2759"/>
<dbReference type="InterPro" id="IPR000536">
    <property type="entry name" value="Nucl_hrmn_rcpt_lig-bd"/>
</dbReference>
<keyword evidence="2" id="KW-0863">Zinc-finger</keyword>
<evidence type="ECO:0000256" key="8">
    <source>
        <dbReference type="ARBA" id="ARBA00023242"/>
    </source>
</evidence>
<dbReference type="SUPFAM" id="SSF57716">
    <property type="entry name" value="Glucocorticoid receptor-like (DNA-binding domain)"/>
    <property type="match status" value="1"/>
</dbReference>
<keyword evidence="4" id="KW-0805">Transcription regulation</keyword>
<dbReference type="AlphaFoldDB" id="A0A7R9KEE7"/>
<organism evidence="10">
    <name type="scientific">Medioppia subpectinata</name>
    <dbReference type="NCBI Taxonomy" id="1979941"/>
    <lineage>
        <taxon>Eukaryota</taxon>
        <taxon>Metazoa</taxon>
        <taxon>Ecdysozoa</taxon>
        <taxon>Arthropoda</taxon>
        <taxon>Chelicerata</taxon>
        <taxon>Arachnida</taxon>
        <taxon>Acari</taxon>
        <taxon>Acariformes</taxon>
        <taxon>Sarcoptiformes</taxon>
        <taxon>Oribatida</taxon>
        <taxon>Brachypylina</taxon>
        <taxon>Oppioidea</taxon>
        <taxon>Oppiidae</taxon>
        <taxon>Medioppia</taxon>
    </lineage>
</organism>